<dbReference type="InterPro" id="IPR050432">
    <property type="entry name" value="FAD-linked_Oxidoreductases_BP"/>
</dbReference>
<dbReference type="OrthoDB" id="9983560at2759"/>
<accession>A0A9P5P2W5</accession>
<comment type="similarity">
    <text evidence="1">Belongs to the oxygen-dependent FAD-linked oxidoreductase family.</text>
</comment>
<dbReference type="InterPro" id="IPR016169">
    <property type="entry name" value="FAD-bd_PCMH_sub2"/>
</dbReference>
<comment type="caution">
    <text evidence="3">The sequence shown here is derived from an EMBL/GenBank/DDBJ whole genome shotgun (WGS) entry which is preliminary data.</text>
</comment>
<dbReference type="SUPFAM" id="SSF56176">
    <property type="entry name" value="FAD-binding/transporter-associated domain-like"/>
    <property type="match status" value="1"/>
</dbReference>
<keyword evidence="4" id="KW-1185">Reference proteome</keyword>
<dbReference type="PANTHER" id="PTHR13878">
    <property type="entry name" value="GULONOLACTONE OXIDASE"/>
    <property type="match status" value="1"/>
</dbReference>
<evidence type="ECO:0000256" key="2">
    <source>
        <dbReference type="ARBA" id="ARBA00023002"/>
    </source>
</evidence>
<dbReference type="AlphaFoldDB" id="A0A9P5P2W5"/>
<dbReference type="Proteomes" id="UP000724874">
    <property type="component" value="Unassembled WGS sequence"/>
</dbReference>
<name>A0A9P5P2W5_GYMJU</name>
<dbReference type="PANTHER" id="PTHR13878:SF91">
    <property type="entry name" value="FAD BINDING DOMAIN PROTEIN (AFU_ORTHOLOGUE AFUA_6G12070)-RELATED"/>
    <property type="match status" value="1"/>
</dbReference>
<gene>
    <name evidence="3" type="ORF">CPB84DRAFT_1742827</name>
</gene>
<evidence type="ECO:0000313" key="3">
    <source>
        <dbReference type="EMBL" id="KAF8912229.1"/>
    </source>
</evidence>
<organism evidence="3 4">
    <name type="scientific">Gymnopilus junonius</name>
    <name type="common">Spectacular rustgill mushroom</name>
    <name type="synonym">Gymnopilus spectabilis subsp. junonius</name>
    <dbReference type="NCBI Taxonomy" id="109634"/>
    <lineage>
        <taxon>Eukaryota</taxon>
        <taxon>Fungi</taxon>
        <taxon>Dikarya</taxon>
        <taxon>Basidiomycota</taxon>
        <taxon>Agaricomycotina</taxon>
        <taxon>Agaricomycetes</taxon>
        <taxon>Agaricomycetidae</taxon>
        <taxon>Agaricales</taxon>
        <taxon>Agaricineae</taxon>
        <taxon>Hymenogastraceae</taxon>
        <taxon>Gymnopilus</taxon>
    </lineage>
</organism>
<proteinExistence type="inferred from homology"/>
<dbReference type="EMBL" id="JADNYJ010000003">
    <property type="protein sequence ID" value="KAF8912229.1"/>
    <property type="molecule type" value="Genomic_DNA"/>
</dbReference>
<keyword evidence="2" id="KW-0560">Oxidoreductase</keyword>
<reference evidence="3" key="1">
    <citation type="submission" date="2020-11" db="EMBL/GenBank/DDBJ databases">
        <authorList>
            <consortium name="DOE Joint Genome Institute"/>
            <person name="Ahrendt S."/>
            <person name="Riley R."/>
            <person name="Andreopoulos W."/>
            <person name="LaButti K."/>
            <person name="Pangilinan J."/>
            <person name="Ruiz-duenas F.J."/>
            <person name="Barrasa J.M."/>
            <person name="Sanchez-Garcia M."/>
            <person name="Camarero S."/>
            <person name="Miyauchi S."/>
            <person name="Serrano A."/>
            <person name="Linde D."/>
            <person name="Babiker R."/>
            <person name="Drula E."/>
            <person name="Ayuso-Fernandez I."/>
            <person name="Pacheco R."/>
            <person name="Padilla G."/>
            <person name="Ferreira P."/>
            <person name="Barriuso J."/>
            <person name="Kellner H."/>
            <person name="Castanera R."/>
            <person name="Alfaro M."/>
            <person name="Ramirez L."/>
            <person name="Pisabarro A.G."/>
            <person name="Kuo A."/>
            <person name="Tritt A."/>
            <person name="Lipzen A."/>
            <person name="He G."/>
            <person name="Yan M."/>
            <person name="Ng V."/>
            <person name="Cullen D."/>
            <person name="Martin F."/>
            <person name="Rosso M.-N."/>
            <person name="Henrissat B."/>
            <person name="Hibbett D."/>
            <person name="Martinez A.T."/>
            <person name="Grigoriev I.V."/>
        </authorList>
    </citation>
    <scope>NUCLEOTIDE SEQUENCE</scope>
    <source>
        <strain evidence="3">AH 44721</strain>
    </source>
</reference>
<protein>
    <submittedName>
        <fullName evidence="3">Uncharacterized protein</fullName>
    </submittedName>
</protein>
<dbReference type="InterPro" id="IPR036318">
    <property type="entry name" value="FAD-bd_PCMH-like_sf"/>
</dbReference>
<sequence length="512" mass="57400">MNLPHPNSTKIPVTSSDCPGILKDTPILIIYPGTSRHQPFGTYPTFKLCCRFLNTNNSVQTLHFLPSESYYPTTKTQSLQGIGLNSSERLPMPQILAYGIMLLKFLFAIRSPFSVTTSNGGITITKVPTPRDWSRLNETVGGSLSPGVPWTKPCFSVFNGESEASDMKQCTFVQKNYFDHLLEALIQQATEILRITHSFEFLKENYESYLAPAPVKSKEDVIASLNFVKEVNVPLVIKNTGMHKLKYVNALADSPISKHILICKLDSWRYWRLSPGRRLFNTCVYGMGVDRVLQYEAITPVGAFRVTHAYQHQDLFWALRSGGGGTFAIVLEETIMASPSQTYRLMICINWPVDNKSMKLMLATFHENVTMLATQQSWGGFFSPPLGNLILSNPKLSIQHARETVQPLIDLSTKLGGISNVTEFPSFFECFKAYSVGLSETDGNGTRKSGRVMREEPKPSTSLEILRQVQAHTLMKPTFMNLIMKVSDCWIVGSVRIELAYVTAFSEKVHEP</sequence>
<evidence type="ECO:0000313" key="4">
    <source>
        <dbReference type="Proteomes" id="UP000724874"/>
    </source>
</evidence>
<dbReference type="GO" id="GO:0050660">
    <property type="term" value="F:flavin adenine dinucleotide binding"/>
    <property type="evidence" value="ECO:0007669"/>
    <property type="project" value="InterPro"/>
</dbReference>
<dbReference type="GO" id="GO:0016491">
    <property type="term" value="F:oxidoreductase activity"/>
    <property type="evidence" value="ECO:0007669"/>
    <property type="project" value="UniProtKB-KW"/>
</dbReference>
<dbReference type="Gene3D" id="3.30.465.10">
    <property type="match status" value="1"/>
</dbReference>
<evidence type="ECO:0000256" key="1">
    <source>
        <dbReference type="ARBA" id="ARBA00005466"/>
    </source>
</evidence>